<organism evidence="2 3">
    <name type="scientific">Trifolium pratense</name>
    <name type="common">Red clover</name>
    <dbReference type="NCBI Taxonomy" id="57577"/>
    <lineage>
        <taxon>Eukaryota</taxon>
        <taxon>Viridiplantae</taxon>
        <taxon>Streptophyta</taxon>
        <taxon>Embryophyta</taxon>
        <taxon>Tracheophyta</taxon>
        <taxon>Spermatophyta</taxon>
        <taxon>Magnoliopsida</taxon>
        <taxon>eudicotyledons</taxon>
        <taxon>Gunneridae</taxon>
        <taxon>Pentapetalae</taxon>
        <taxon>rosids</taxon>
        <taxon>fabids</taxon>
        <taxon>Fabales</taxon>
        <taxon>Fabaceae</taxon>
        <taxon>Papilionoideae</taxon>
        <taxon>50 kb inversion clade</taxon>
        <taxon>NPAAA clade</taxon>
        <taxon>Hologalegina</taxon>
        <taxon>IRL clade</taxon>
        <taxon>Trifolieae</taxon>
        <taxon>Trifolium</taxon>
    </lineage>
</organism>
<reference evidence="2 3" key="1">
    <citation type="journal article" date="2014" name="Am. J. Bot.">
        <title>Genome assembly and annotation for red clover (Trifolium pratense; Fabaceae).</title>
        <authorList>
            <person name="Istvanek J."/>
            <person name="Jaros M."/>
            <person name="Krenek A."/>
            <person name="Repkova J."/>
        </authorList>
    </citation>
    <scope>NUCLEOTIDE SEQUENCE [LARGE SCALE GENOMIC DNA]</scope>
    <source>
        <strain evidence="3">cv. Tatra</strain>
        <tissue evidence="2">Young leaves</tissue>
    </source>
</reference>
<feature type="region of interest" description="Disordered" evidence="1">
    <location>
        <begin position="1"/>
        <end position="61"/>
    </location>
</feature>
<dbReference type="Proteomes" id="UP000236291">
    <property type="component" value="Unassembled WGS sequence"/>
</dbReference>
<sequence length="61" mass="6691">DILKAHPQQNLLEEHHLISKDQPSAKMAEQDYLTPGGISRSTYLQSSRSGVSSISKALKAK</sequence>
<accession>A0A2K3K3F1</accession>
<name>A0A2K3K3F1_TRIPR</name>
<comment type="caution">
    <text evidence="2">The sequence shown here is derived from an EMBL/GenBank/DDBJ whole genome shotgun (WGS) entry which is preliminary data.</text>
</comment>
<gene>
    <name evidence="2" type="ORF">L195_g060366</name>
</gene>
<evidence type="ECO:0000256" key="1">
    <source>
        <dbReference type="SAM" id="MobiDB-lite"/>
    </source>
</evidence>
<proteinExistence type="predicted"/>
<feature type="compositionally biased region" description="Polar residues" evidence="1">
    <location>
        <begin position="39"/>
        <end position="55"/>
    </location>
</feature>
<reference evidence="2 3" key="2">
    <citation type="journal article" date="2017" name="Front. Plant Sci.">
        <title>Gene Classification and Mining of Molecular Markers Useful in Red Clover (Trifolium pratense) Breeding.</title>
        <authorList>
            <person name="Istvanek J."/>
            <person name="Dluhosova J."/>
            <person name="Dluhos P."/>
            <person name="Patkova L."/>
            <person name="Nedelnik J."/>
            <person name="Repkova J."/>
        </authorList>
    </citation>
    <scope>NUCLEOTIDE SEQUENCE [LARGE SCALE GENOMIC DNA]</scope>
    <source>
        <strain evidence="3">cv. Tatra</strain>
        <tissue evidence="2">Young leaves</tissue>
    </source>
</reference>
<evidence type="ECO:0000313" key="3">
    <source>
        <dbReference type="Proteomes" id="UP000236291"/>
    </source>
</evidence>
<feature type="non-terminal residue" evidence="2">
    <location>
        <position position="1"/>
    </location>
</feature>
<protein>
    <submittedName>
        <fullName evidence="2">Uncharacterized protein</fullName>
    </submittedName>
</protein>
<dbReference type="EMBL" id="ASHM01138535">
    <property type="protein sequence ID" value="PNX60813.1"/>
    <property type="molecule type" value="Genomic_DNA"/>
</dbReference>
<evidence type="ECO:0000313" key="2">
    <source>
        <dbReference type="EMBL" id="PNX60813.1"/>
    </source>
</evidence>
<dbReference type="AlphaFoldDB" id="A0A2K3K3F1"/>